<evidence type="ECO:0000313" key="2">
    <source>
        <dbReference type="EMBL" id="GAA0240793.1"/>
    </source>
</evidence>
<dbReference type="RefSeq" id="WP_343879478.1">
    <property type="nucleotide sequence ID" value="NZ_BAAAFO010000001.1"/>
</dbReference>
<dbReference type="EMBL" id="BAAAFO010000001">
    <property type="protein sequence ID" value="GAA0240793.1"/>
    <property type="molecule type" value="Genomic_DNA"/>
</dbReference>
<evidence type="ECO:0000256" key="1">
    <source>
        <dbReference type="SAM" id="SignalP"/>
    </source>
</evidence>
<name>A0ABN0U6Y1_9GAMM</name>
<dbReference type="Proteomes" id="UP001500657">
    <property type="component" value="Unassembled WGS sequence"/>
</dbReference>
<keyword evidence="1" id="KW-0732">Signal</keyword>
<reference evidence="2 3" key="1">
    <citation type="journal article" date="2019" name="Int. J. Syst. Evol. Microbiol.">
        <title>The Global Catalogue of Microorganisms (GCM) 10K type strain sequencing project: providing services to taxonomists for standard genome sequencing and annotation.</title>
        <authorList>
            <consortium name="The Broad Institute Genomics Platform"/>
            <consortium name="The Broad Institute Genome Sequencing Center for Infectious Disease"/>
            <person name="Wu L."/>
            <person name="Ma J."/>
        </authorList>
    </citation>
    <scope>NUCLEOTIDE SEQUENCE [LARGE SCALE GENOMIC DNA]</scope>
    <source>
        <strain evidence="2 3">JCM 16242</strain>
    </source>
</reference>
<evidence type="ECO:0000313" key="3">
    <source>
        <dbReference type="Proteomes" id="UP001500657"/>
    </source>
</evidence>
<proteinExistence type="predicted"/>
<gene>
    <name evidence="2" type="ORF">GCM10009126_03020</name>
</gene>
<sequence length="129" mass="13103">MRSCRSFLPLSLGCLLAPLAMPGFAQPPGSMSSPSPPIARAGAPVGADGFGARVTPATLAAMRGGTDIEENMHLHGTVDNNSADHVASGYNTISDGAFTGAAGVPMVIQNSGNNVLIQNATIINVQFQP</sequence>
<keyword evidence="3" id="KW-1185">Reference proteome</keyword>
<organism evidence="2 3">
    <name type="scientific">Rhodanobacter caeni</name>
    <dbReference type="NCBI Taxonomy" id="657654"/>
    <lineage>
        <taxon>Bacteria</taxon>
        <taxon>Pseudomonadati</taxon>
        <taxon>Pseudomonadota</taxon>
        <taxon>Gammaproteobacteria</taxon>
        <taxon>Lysobacterales</taxon>
        <taxon>Rhodanobacteraceae</taxon>
        <taxon>Rhodanobacter</taxon>
    </lineage>
</organism>
<accession>A0ABN0U6Y1</accession>
<feature type="chain" id="PRO_5045157351" evidence="1">
    <location>
        <begin position="26"/>
        <end position="129"/>
    </location>
</feature>
<feature type="signal peptide" evidence="1">
    <location>
        <begin position="1"/>
        <end position="25"/>
    </location>
</feature>
<protein>
    <submittedName>
        <fullName evidence="2">Uncharacterized protein</fullName>
    </submittedName>
</protein>
<comment type="caution">
    <text evidence="2">The sequence shown here is derived from an EMBL/GenBank/DDBJ whole genome shotgun (WGS) entry which is preliminary data.</text>
</comment>